<gene>
    <name evidence="3" type="ORF">C4F50_25330</name>
</gene>
<reference evidence="3 4" key="1">
    <citation type="submission" date="2018-07" db="EMBL/GenBank/DDBJ databases">
        <title>Genome assembly of strain KB82.</title>
        <authorList>
            <person name="Kukolya J."/>
            <person name="Horvath B."/>
            <person name="Nagy I."/>
            <person name="Toth A."/>
        </authorList>
    </citation>
    <scope>NUCLEOTIDE SEQUENCE [LARGE SCALE GENOMIC DNA]</scope>
    <source>
        <strain evidence="3 4">Kb82</strain>
    </source>
</reference>
<comment type="caution">
    <text evidence="3">The sequence shown here is derived from an EMBL/GenBank/DDBJ whole genome shotgun (WGS) entry which is preliminary data.</text>
</comment>
<dbReference type="InterPro" id="IPR036291">
    <property type="entry name" value="NAD(P)-bd_dom_sf"/>
</dbReference>
<protein>
    <recommendedName>
        <fullName evidence="2">Pyrroline-5-carboxylate reductase catalytic N-terminal domain-containing protein</fullName>
    </recommendedName>
</protein>
<dbReference type="Pfam" id="PF03807">
    <property type="entry name" value="F420_oxidored"/>
    <property type="match status" value="1"/>
</dbReference>
<dbReference type="SUPFAM" id="SSF51735">
    <property type="entry name" value="NAD(P)-binding Rossmann-fold domains"/>
    <property type="match status" value="1"/>
</dbReference>
<evidence type="ECO:0000259" key="2">
    <source>
        <dbReference type="Pfam" id="PF03807"/>
    </source>
</evidence>
<dbReference type="Proteomes" id="UP000640614">
    <property type="component" value="Unassembled WGS sequence"/>
</dbReference>
<dbReference type="EMBL" id="PRDM01000008">
    <property type="protein sequence ID" value="MBE8728246.1"/>
    <property type="molecule type" value="Genomic_DNA"/>
</dbReference>
<keyword evidence="1" id="KW-0560">Oxidoreductase</keyword>
<evidence type="ECO:0000313" key="3">
    <source>
        <dbReference type="EMBL" id="MBE8728246.1"/>
    </source>
</evidence>
<organism evidence="3 4">
    <name type="scientific">Flavobacterium hungaricum</name>
    <dbReference type="NCBI Taxonomy" id="2082725"/>
    <lineage>
        <taxon>Bacteria</taxon>
        <taxon>Pseudomonadati</taxon>
        <taxon>Bacteroidota</taxon>
        <taxon>Flavobacteriia</taxon>
        <taxon>Flavobacteriales</taxon>
        <taxon>Flavobacteriaceae</taxon>
        <taxon>Flavobacterium</taxon>
    </lineage>
</organism>
<dbReference type="RefSeq" id="WP_194141370.1">
    <property type="nucleotide sequence ID" value="NZ_PRDM01000008.1"/>
</dbReference>
<proteinExistence type="predicted"/>
<sequence>MNKKNTIGIIGVGSFTLDFAQRSADFGYKVSISSIDCNYTIKNAAEKIGGSVTISTIQETAALSDIIILFVPKEKLTTIINQLPDLSNKIIIHHNYLISSKTITKDFYKNTVAQTLTSLFPNAAVVKVYSLLEASRNNLNMKNEAKILYYASNNLQADEKVKNLLSDLNFTLLNLAELIE</sequence>
<dbReference type="PANTHER" id="PTHR14239">
    <property type="entry name" value="DUDULIN-RELATED"/>
    <property type="match status" value="1"/>
</dbReference>
<evidence type="ECO:0000256" key="1">
    <source>
        <dbReference type="ARBA" id="ARBA00023002"/>
    </source>
</evidence>
<dbReference type="Gene3D" id="3.40.50.720">
    <property type="entry name" value="NAD(P)-binding Rossmann-like Domain"/>
    <property type="match status" value="1"/>
</dbReference>
<evidence type="ECO:0000313" key="4">
    <source>
        <dbReference type="Proteomes" id="UP000640614"/>
    </source>
</evidence>
<feature type="domain" description="Pyrroline-5-carboxylate reductase catalytic N-terminal" evidence="2">
    <location>
        <begin position="6"/>
        <end position="92"/>
    </location>
</feature>
<dbReference type="InterPro" id="IPR028939">
    <property type="entry name" value="P5C_Rdtase_cat_N"/>
</dbReference>
<keyword evidence="4" id="KW-1185">Reference proteome</keyword>
<dbReference type="PANTHER" id="PTHR14239:SF0">
    <property type="entry name" value="F420-DEPENDENT NADP REDUCTASE"/>
    <property type="match status" value="1"/>
</dbReference>
<dbReference type="InterPro" id="IPR051267">
    <property type="entry name" value="STEAP_metalloreductase"/>
</dbReference>
<name>A0ABR9TS89_9FLAO</name>
<accession>A0ABR9TS89</accession>